<dbReference type="Gene3D" id="3.40.50.2300">
    <property type="match status" value="1"/>
</dbReference>
<dbReference type="Proteomes" id="UP001416393">
    <property type="component" value="Unassembled WGS sequence"/>
</dbReference>
<evidence type="ECO:0000313" key="3">
    <source>
        <dbReference type="EMBL" id="MEN3323279.1"/>
    </source>
</evidence>
<organism evidence="3 4">
    <name type="scientific">Mariniflexile soesokkakense</name>
    <dbReference type="NCBI Taxonomy" id="1343160"/>
    <lineage>
        <taxon>Bacteria</taxon>
        <taxon>Pseudomonadati</taxon>
        <taxon>Bacteroidota</taxon>
        <taxon>Flavobacteriia</taxon>
        <taxon>Flavobacteriales</taxon>
        <taxon>Flavobacteriaceae</taxon>
        <taxon>Mariniflexile</taxon>
    </lineage>
</organism>
<feature type="domain" description="Response regulatory" evidence="2">
    <location>
        <begin position="6"/>
        <end position="137"/>
    </location>
</feature>
<dbReference type="SMART" id="SM00448">
    <property type="entry name" value="REC"/>
    <property type="match status" value="1"/>
</dbReference>
<name>A0ABV0ACS7_9FLAO</name>
<keyword evidence="1" id="KW-0597">Phosphoprotein</keyword>
<sequence>MMSIKNVMLVDDNKIDLFVSQKVIERYDSNIRVVHFKNTLLALEYLKISLHKNNLNHFTRPNMLFLDINMSKCTGFEFLERLGRLDFLETNNLKIYILSSSGNLKDINKVNMHPLCSGYINKPLTMSKLQGVIDINVDCAIKPNVLNEGCNT</sequence>
<dbReference type="InterPro" id="IPR001789">
    <property type="entry name" value="Sig_transdc_resp-reg_receiver"/>
</dbReference>
<keyword evidence="4" id="KW-1185">Reference proteome</keyword>
<evidence type="ECO:0000313" key="4">
    <source>
        <dbReference type="Proteomes" id="UP001416393"/>
    </source>
</evidence>
<reference evidence="3 4" key="1">
    <citation type="submission" date="2024-01" db="EMBL/GenBank/DDBJ databases">
        <title>Mariniflexile litorale sp. nov., isolated from the shallow sediments of the Sea of Japan.</title>
        <authorList>
            <person name="Romanenko L."/>
            <person name="Bystritskaya E."/>
            <person name="Isaeva M."/>
        </authorList>
    </citation>
    <scope>NUCLEOTIDE SEQUENCE [LARGE SCALE GENOMIC DNA]</scope>
    <source>
        <strain evidence="3 4">KCTC 32427</strain>
    </source>
</reference>
<dbReference type="PANTHER" id="PTHR44520">
    <property type="entry name" value="RESPONSE REGULATOR RCP1-RELATED"/>
    <property type="match status" value="1"/>
</dbReference>
<dbReference type="RefSeq" id="WP_346240851.1">
    <property type="nucleotide sequence ID" value="NZ_JAZHYP010000002.1"/>
</dbReference>
<comment type="caution">
    <text evidence="3">The sequence shown here is derived from an EMBL/GenBank/DDBJ whole genome shotgun (WGS) entry which is preliminary data.</text>
</comment>
<proteinExistence type="predicted"/>
<feature type="modified residue" description="4-aspartylphosphate" evidence="1">
    <location>
        <position position="67"/>
    </location>
</feature>
<evidence type="ECO:0000256" key="1">
    <source>
        <dbReference type="PROSITE-ProRule" id="PRU00169"/>
    </source>
</evidence>
<dbReference type="InterPro" id="IPR011006">
    <property type="entry name" value="CheY-like_superfamily"/>
</dbReference>
<dbReference type="PANTHER" id="PTHR44520:SF2">
    <property type="entry name" value="RESPONSE REGULATOR RCP1"/>
    <property type="match status" value="1"/>
</dbReference>
<accession>A0ABV0ACS7</accession>
<protein>
    <submittedName>
        <fullName evidence="3">Response regulator</fullName>
    </submittedName>
</protein>
<dbReference type="EMBL" id="JAZHYP010000002">
    <property type="protein sequence ID" value="MEN3323279.1"/>
    <property type="molecule type" value="Genomic_DNA"/>
</dbReference>
<dbReference type="SUPFAM" id="SSF52172">
    <property type="entry name" value="CheY-like"/>
    <property type="match status" value="1"/>
</dbReference>
<dbReference type="PROSITE" id="PS50110">
    <property type="entry name" value="RESPONSE_REGULATORY"/>
    <property type="match status" value="1"/>
</dbReference>
<evidence type="ECO:0000259" key="2">
    <source>
        <dbReference type="PROSITE" id="PS50110"/>
    </source>
</evidence>
<dbReference type="InterPro" id="IPR052893">
    <property type="entry name" value="TCS_response_regulator"/>
</dbReference>
<dbReference type="Pfam" id="PF00072">
    <property type="entry name" value="Response_reg"/>
    <property type="match status" value="1"/>
</dbReference>
<gene>
    <name evidence="3" type="ORF">VP395_06040</name>
</gene>